<dbReference type="AlphaFoldDB" id="A0A4Z2H6Y4"/>
<feature type="region of interest" description="Disordered" evidence="1">
    <location>
        <begin position="48"/>
        <end position="78"/>
    </location>
</feature>
<sequence length="385" mass="42361">MQDLKYRLLSSRSIQNTVRGPSPLRGRGAVSSDPSVFFFIKSNVARQGGAGGSGRQASHNSSGITSPHGRSGGISRGGRLQRWQLRGMDDKEGPEWWYRGIEWGFLQLWLKGISRSIEWRRLSSSPSGGRRGTKVSQSKPRITGKIAGADKEVHQAGKREADGVSASLGPQRQRSVCCVLEYIGTLYSTLESTERATGCETCGSQTSTSRNMTPISASTSPRNTYEVSSTPSMSPEHFSCECSSRSSGRSLRALGAAQVRFCASTTRVPFFSHSSMSSKRQSQRHGFPASRTLRAGLRLSSARVAKGRSRRLLSLRSRSRSGGALSVPFCTERMELFCRLRLTRLGRPANKSSGRITRSLLDRSRAVSWRRFPLCRTPRTTSMKE</sequence>
<name>A0A4Z2H6Y4_9TELE</name>
<evidence type="ECO:0000313" key="3">
    <source>
        <dbReference type="Proteomes" id="UP000314294"/>
    </source>
</evidence>
<organism evidence="2 3">
    <name type="scientific">Liparis tanakae</name>
    <name type="common">Tanaka's snailfish</name>
    <dbReference type="NCBI Taxonomy" id="230148"/>
    <lineage>
        <taxon>Eukaryota</taxon>
        <taxon>Metazoa</taxon>
        <taxon>Chordata</taxon>
        <taxon>Craniata</taxon>
        <taxon>Vertebrata</taxon>
        <taxon>Euteleostomi</taxon>
        <taxon>Actinopterygii</taxon>
        <taxon>Neopterygii</taxon>
        <taxon>Teleostei</taxon>
        <taxon>Neoteleostei</taxon>
        <taxon>Acanthomorphata</taxon>
        <taxon>Eupercaria</taxon>
        <taxon>Perciformes</taxon>
        <taxon>Cottioidei</taxon>
        <taxon>Cottales</taxon>
        <taxon>Liparidae</taxon>
        <taxon>Liparis</taxon>
    </lineage>
</organism>
<gene>
    <name evidence="2" type="ORF">EYF80_029183</name>
</gene>
<feature type="compositionally biased region" description="Polar residues" evidence="1">
    <location>
        <begin position="202"/>
        <end position="230"/>
    </location>
</feature>
<comment type="caution">
    <text evidence="2">The sequence shown here is derived from an EMBL/GenBank/DDBJ whole genome shotgun (WGS) entry which is preliminary data.</text>
</comment>
<proteinExistence type="predicted"/>
<feature type="region of interest" description="Disordered" evidence="1">
    <location>
        <begin position="200"/>
        <end position="230"/>
    </location>
</feature>
<reference evidence="2 3" key="1">
    <citation type="submission" date="2019-03" db="EMBL/GenBank/DDBJ databases">
        <title>First draft genome of Liparis tanakae, snailfish: a comprehensive survey of snailfish specific genes.</title>
        <authorList>
            <person name="Kim W."/>
            <person name="Song I."/>
            <person name="Jeong J.-H."/>
            <person name="Kim D."/>
            <person name="Kim S."/>
            <person name="Ryu S."/>
            <person name="Song J.Y."/>
            <person name="Lee S.K."/>
        </authorList>
    </citation>
    <scope>NUCLEOTIDE SEQUENCE [LARGE SCALE GENOMIC DNA]</scope>
    <source>
        <tissue evidence="2">Muscle</tissue>
    </source>
</reference>
<feature type="region of interest" description="Disordered" evidence="1">
    <location>
        <begin position="122"/>
        <end position="142"/>
    </location>
</feature>
<dbReference type="Proteomes" id="UP000314294">
    <property type="component" value="Unassembled WGS sequence"/>
</dbReference>
<evidence type="ECO:0000313" key="2">
    <source>
        <dbReference type="EMBL" id="TNN60582.1"/>
    </source>
</evidence>
<evidence type="ECO:0000256" key="1">
    <source>
        <dbReference type="SAM" id="MobiDB-lite"/>
    </source>
</evidence>
<accession>A0A4Z2H6Y4</accession>
<keyword evidence="3" id="KW-1185">Reference proteome</keyword>
<dbReference type="EMBL" id="SRLO01000331">
    <property type="protein sequence ID" value="TNN60582.1"/>
    <property type="molecule type" value="Genomic_DNA"/>
</dbReference>
<protein>
    <submittedName>
        <fullName evidence="2">Uncharacterized protein</fullName>
    </submittedName>
</protein>